<dbReference type="CDD" id="cd03443">
    <property type="entry name" value="PaaI_thioesterase"/>
    <property type="match status" value="1"/>
</dbReference>
<protein>
    <submittedName>
        <fullName evidence="4">PaaI family thioesterase</fullName>
    </submittedName>
</protein>
<dbReference type="InterPro" id="IPR006683">
    <property type="entry name" value="Thioestr_dom"/>
</dbReference>
<dbReference type="Pfam" id="PF03061">
    <property type="entry name" value="4HBT"/>
    <property type="match status" value="1"/>
</dbReference>
<evidence type="ECO:0000256" key="2">
    <source>
        <dbReference type="ARBA" id="ARBA00022801"/>
    </source>
</evidence>
<dbReference type="InterPro" id="IPR029069">
    <property type="entry name" value="HotDog_dom_sf"/>
</dbReference>
<dbReference type="PANTHER" id="PTHR21660">
    <property type="entry name" value="THIOESTERASE SUPERFAMILY MEMBER-RELATED"/>
    <property type="match status" value="1"/>
</dbReference>
<gene>
    <name evidence="4" type="ORF">JF290_01790</name>
</gene>
<dbReference type="Gene3D" id="3.10.129.10">
    <property type="entry name" value="Hotdog Thioesterase"/>
    <property type="match status" value="1"/>
</dbReference>
<accession>A0A8J7LUV9</accession>
<organism evidence="4 5">
    <name type="scientific">Sedimentitalea arenosa</name>
    <dbReference type="NCBI Taxonomy" id="2798803"/>
    <lineage>
        <taxon>Bacteria</taxon>
        <taxon>Pseudomonadati</taxon>
        <taxon>Pseudomonadota</taxon>
        <taxon>Alphaproteobacteria</taxon>
        <taxon>Rhodobacterales</taxon>
        <taxon>Paracoccaceae</taxon>
        <taxon>Sedimentitalea</taxon>
    </lineage>
</organism>
<keyword evidence="5" id="KW-1185">Reference proteome</keyword>
<keyword evidence="2" id="KW-0378">Hydrolase</keyword>
<dbReference type="InterPro" id="IPR039298">
    <property type="entry name" value="ACOT13"/>
</dbReference>
<feature type="domain" description="Thioesterase" evidence="3">
    <location>
        <begin position="55"/>
        <end position="130"/>
    </location>
</feature>
<dbReference type="PANTHER" id="PTHR21660:SF1">
    <property type="entry name" value="ACYL-COENZYME A THIOESTERASE 13"/>
    <property type="match status" value="1"/>
</dbReference>
<dbReference type="Proteomes" id="UP000619079">
    <property type="component" value="Unassembled WGS sequence"/>
</dbReference>
<reference evidence="4" key="1">
    <citation type="submission" date="2020-12" db="EMBL/GenBank/DDBJ databases">
        <title>Sedimentitalea sp. nov., isolated from sand in Incheon.</title>
        <authorList>
            <person name="Kim W."/>
        </authorList>
    </citation>
    <scope>NUCLEOTIDE SEQUENCE</scope>
    <source>
        <strain evidence="4">CAU 1593</strain>
    </source>
</reference>
<evidence type="ECO:0000259" key="3">
    <source>
        <dbReference type="Pfam" id="PF03061"/>
    </source>
</evidence>
<dbReference type="EMBL" id="JAELVR010000001">
    <property type="protein sequence ID" value="MBJ6370245.1"/>
    <property type="molecule type" value="Genomic_DNA"/>
</dbReference>
<dbReference type="InterPro" id="IPR003736">
    <property type="entry name" value="PAAI_dom"/>
</dbReference>
<dbReference type="GO" id="GO:0047617">
    <property type="term" value="F:fatty acyl-CoA hydrolase activity"/>
    <property type="evidence" value="ECO:0007669"/>
    <property type="project" value="InterPro"/>
</dbReference>
<evidence type="ECO:0000256" key="1">
    <source>
        <dbReference type="ARBA" id="ARBA00008324"/>
    </source>
</evidence>
<dbReference type="RefSeq" id="WP_199023010.1">
    <property type="nucleotide sequence ID" value="NZ_JAELVR010000001.1"/>
</dbReference>
<evidence type="ECO:0000313" key="4">
    <source>
        <dbReference type="EMBL" id="MBJ6370245.1"/>
    </source>
</evidence>
<comment type="similarity">
    <text evidence="1">Belongs to the thioesterase PaaI family.</text>
</comment>
<dbReference type="NCBIfam" id="TIGR00369">
    <property type="entry name" value="unchar_dom_1"/>
    <property type="match status" value="1"/>
</dbReference>
<dbReference type="AlphaFoldDB" id="A0A8J7LUV9"/>
<dbReference type="SUPFAM" id="SSF54637">
    <property type="entry name" value="Thioesterase/thiol ester dehydrase-isomerase"/>
    <property type="match status" value="1"/>
</dbReference>
<comment type="caution">
    <text evidence="4">The sequence shown here is derived from an EMBL/GenBank/DDBJ whole genome shotgun (WGS) entry which is preliminary data.</text>
</comment>
<sequence>METGTAIPVTPDLAQEILRDNFASWVQALDLEVSHIDRDHALIRMPLGSHLARVGGIVSGQALAALADTSMVLAAIAHKGAFVPFATTDLHTQFLRPGVGTAILCRAHVVRAGRALVFARAEMTEEDSGKIVATATATFFAP</sequence>
<proteinExistence type="inferred from homology"/>
<name>A0A8J7LUV9_9RHOB</name>
<evidence type="ECO:0000313" key="5">
    <source>
        <dbReference type="Proteomes" id="UP000619079"/>
    </source>
</evidence>